<sequence length="508" mass="56862">MRDAGRFRQFPSLANRSYRANCTRVVMSGPAKTSATASVSNVSNGTSNLKDVTKLAQVLDLDLQEKNLSPAERNAAVGQLKLFTRKLEDAGPLLTEEGIRILSRHGFDSAPTIASRDALRCLANLFLLDPKARQIFVDLKFADKAAERLKNDNRDDEFLVSRILFLMTYDTNLNFDGLFEHHQLSESINKNIAHLSNFYSVSRPRKERSPSTLDTLALSETLKLLFNLTQYYPHRSPSFTPSLAHILKILCRLDLPSPALRPPVNYLINALLNLDIVNENDPSNSTSNPFFPAFDPKCNAERLIHILDNTVRDHNHQEEDLERTAPPLISLLRKVFDSAPASVKIHMQTRLLPTDDERSLALGRSPSLASHLLRLSTSAVAPNLRETISQLLFDLSDRDATTFVRNVGYGFASGFLMTHDFPVPAAALRGEDLGEMVTTVDGREINPVTGQRRDMEPEGEEAEMTEEEKEREAERLFVLFERLKATGVVDVQNPVAQAAQEGRFEEVD</sequence>
<evidence type="ECO:0000256" key="3">
    <source>
        <dbReference type="ARBA" id="ARBA00023186"/>
    </source>
</evidence>
<evidence type="ECO:0000256" key="2">
    <source>
        <dbReference type="ARBA" id="ARBA00022658"/>
    </source>
</evidence>
<comment type="similarity">
    <text evidence="1">Belongs to the synembryn family.</text>
</comment>
<evidence type="ECO:0000313" key="5">
    <source>
        <dbReference type="EMBL" id="KAA6407481.1"/>
    </source>
</evidence>
<name>A0A5M8PDW1_9LECA</name>
<accession>A0A5M8PDW1</accession>
<dbReference type="GO" id="GO:0005085">
    <property type="term" value="F:guanyl-nucleotide exchange factor activity"/>
    <property type="evidence" value="ECO:0007669"/>
    <property type="project" value="UniProtKB-KW"/>
</dbReference>
<gene>
    <name evidence="5" type="ORF">FRX48_08724</name>
</gene>
<comment type="caution">
    <text evidence="5">The sequence shown here is derived from an EMBL/GenBank/DDBJ whole genome shotgun (WGS) entry which is preliminary data.</text>
</comment>
<dbReference type="AlphaFoldDB" id="A0A5M8PDW1"/>
<evidence type="ECO:0000313" key="6">
    <source>
        <dbReference type="Proteomes" id="UP000324767"/>
    </source>
</evidence>
<dbReference type="OrthoDB" id="5585685at2759"/>
<evidence type="ECO:0000256" key="1">
    <source>
        <dbReference type="ARBA" id="ARBA00009049"/>
    </source>
</evidence>
<keyword evidence="2" id="KW-0344">Guanine-nucleotide releasing factor</keyword>
<dbReference type="GO" id="GO:0001965">
    <property type="term" value="F:G-protein alpha-subunit binding"/>
    <property type="evidence" value="ECO:0007669"/>
    <property type="project" value="TreeGrafter"/>
</dbReference>
<proteinExistence type="inferred from homology"/>
<dbReference type="EMBL" id="VXIT01000017">
    <property type="protein sequence ID" value="KAA6407481.1"/>
    <property type="molecule type" value="Genomic_DNA"/>
</dbReference>
<dbReference type="PANTHER" id="PTHR12425:SF5">
    <property type="entry name" value="SYNEMBRYN"/>
    <property type="match status" value="1"/>
</dbReference>
<dbReference type="GO" id="GO:0005737">
    <property type="term" value="C:cytoplasm"/>
    <property type="evidence" value="ECO:0007669"/>
    <property type="project" value="TreeGrafter"/>
</dbReference>
<organism evidence="5 6">
    <name type="scientific">Lasallia pustulata</name>
    <dbReference type="NCBI Taxonomy" id="136370"/>
    <lineage>
        <taxon>Eukaryota</taxon>
        <taxon>Fungi</taxon>
        <taxon>Dikarya</taxon>
        <taxon>Ascomycota</taxon>
        <taxon>Pezizomycotina</taxon>
        <taxon>Lecanoromycetes</taxon>
        <taxon>OSLEUM clade</taxon>
        <taxon>Umbilicariomycetidae</taxon>
        <taxon>Umbilicariales</taxon>
        <taxon>Umbilicariaceae</taxon>
        <taxon>Lasallia</taxon>
    </lineage>
</organism>
<evidence type="ECO:0000256" key="4">
    <source>
        <dbReference type="SAM" id="MobiDB-lite"/>
    </source>
</evidence>
<keyword evidence="3" id="KW-0143">Chaperone</keyword>
<feature type="region of interest" description="Disordered" evidence="4">
    <location>
        <begin position="449"/>
        <end position="470"/>
    </location>
</feature>
<reference evidence="5 6" key="1">
    <citation type="submission" date="2019-09" db="EMBL/GenBank/DDBJ databases">
        <title>The hologenome of the rock-dwelling lichen Lasallia pustulata.</title>
        <authorList>
            <person name="Greshake Tzovaras B."/>
            <person name="Segers F."/>
            <person name="Bicker A."/>
            <person name="Dal Grande F."/>
            <person name="Otte J."/>
            <person name="Hankeln T."/>
            <person name="Schmitt I."/>
            <person name="Ebersberger I."/>
        </authorList>
    </citation>
    <scope>NUCLEOTIDE SEQUENCE [LARGE SCALE GENOMIC DNA]</scope>
    <source>
        <strain evidence="5">A1-1</strain>
    </source>
</reference>
<dbReference type="Pfam" id="PF10165">
    <property type="entry name" value="Ric8"/>
    <property type="match status" value="1"/>
</dbReference>
<dbReference type="InterPro" id="IPR019318">
    <property type="entry name" value="Gua_nucleotide_exch_fac_Ric8"/>
</dbReference>
<evidence type="ECO:0008006" key="7">
    <source>
        <dbReference type="Google" id="ProtNLM"/>
    </source>
</evidence>
<dbReference type="GO" id="GO:0007186">
    <property type="term" value="P:G protein-coupled receptor signaling pathway"/>
    <property type="evidence" value="ECO:0007669"/>
    <property type="project" value="TreeGrafter"/>
</dbReference>
<dbReference type="PANTHER" id="PTHR12425">
    <property type="entry name" value="SYNEMBRYN"/>
    <property type="match status" value="1"/>
</dbReference>
<dbReference type="Proteomes" id="UP000324767">
    <property type="component" value="Unassembled WGS sequence"/>
</dbReference>
<protein>
    <recommendedName>
        <fullName evidence="7">Guanine nucleotide exchange factor, Ric8</fullName>
    </recommendedName>
</protein>
<feature type="compositionally biased region" description="Acidic residues" evidence="4">
    <location>
        <begin position="457"/>
        <end position="467"/>
    </location>
</feature>